<feature type="domain" description="TF-B3" evidence="7">
    <location>
        <begin position="322"/>
        <end position="422"/>
    </location>
</feature>
<dbReference type="PROSITE" id="PS50863">
    <property type="entry name" value="B3"/>
    <property type="match status" value="1"/>
</dbReference>
<keyword evidence="4" id="KW-0804">Transcription</keyword>
<dbReference type="eggNOG" id="ENOG502QWC1">
    <property type="taxonomic scope" value="Eukaryota"/>
</dbReference>
<dbReference type="Proteomes" id="UP000002051">
    <property type="component" value="Chromosome 5"/>
</dbReference>
<dbReference type="GO" id="GO:0005634">
    <property type="term" value="C:nucleus"/>
    <property type="evidence" value="ECO:0007669"/>
    <property type="project" value="UniProtKB-SubCell"/>
</dbReference>
<dbReference type="InterPro" id="IPR057743">
    <property type="entry name" value="Zfn_VAL1-3_N"/>
</dbReference>
<evidence type="ECO:0000313" key="9">
    <source>
        <dbReference type="EMBL" id="RHN56745.1"/>
    </source>
</evidence>
<reference evidence="10" key="3">
    <citation type="submission" date="2015-04" db="UniProtKB">
        <authorList>
            <consortium name="EnsemblPlants"/>
        </authorList>
    </citation>
    <scope>IDENTIFICATION</scope>
    <source>
        <strain evidence="10">cv. Jemalong A17</strain>
    </source>
</reference>
<dbReference type="Pfam" id="PF25813">
    <property type="entry name" value="zf_VAL1_N"/>
    <property type="match status" value="1"/>
</dbReference>
<reference evidence="8 11" key="1">
    <citation type="journal article" date="2011" name="Nature">
        <title>The Medicago genome provides insight into the evolution of rhizobial symbioses.</title>
        <authorList>
            <person name="Young N.D."/>
            <person name="Debelle F."/>
            <person name="Oldroyd G.E."/>
            <person name="Geurts R."/>
            <person name="Cannon S.B."/>
            <person name="Udvardi M.K."/>
            <person name="Benedito V.A."/>
            <person name="Mayer K.F."/>
            <person name="Gouzy J."/>
            <person name="Schoof H."/>
            <person name="Van de Peer Y."/>
            <person name="Proost S."/>
            <person name="Cook D.R."/>
            <person name="Meyers B.C."/>
            <person name="Spannagl M."/>
            <person name="Cheung F."/>
            <person name="De Mita S."/>
            <person name="Krishnakumar V."/>
            <person name="Gundlach H."/>
            <person name="Zhou S."/>
            <person name="Mudge J."/>
            <person name="Bharti A.K."/>
            <person name="Murray J.D."/>
            <person name="Naoumkina M.A."/>
            <person name="Rosen B."/>
            <person name="Silverstein K.A."/>
            <person name="Tang H."/>
            <person name="Rombauts S."/>
            <person name="Zhao P.X."/>
            <person name="Zhou P."/>
            <person name="Barbe V."/>
            <person name="Bardou P."/>
            <person name="Bechner M."/>
            <person name="Bellec A."/>
            <person name="Berger A."/>
            <person name="Berges H."/>
            <person name="Bidwell S."/>
            <person name="Bisseling T."/>
            <person name="Choisne N."/>
            <person name="Couloux A."/>
            <person name="Denny R."/>
            <person name="Deshpande S."/>
            <person name="Dai X."/>
            <person name="Doyle J.J."/>
            <person name="Dudez A.M."/>
            <person name="Farmer A.D."/>
            <person name="Fouteau S."/>
            <person name="Franken C."/>
            <person name="Gibelin C."/>
            <person name="Gish J."/>
            <person name="Goldstein S."/>
            <person name="Gonzalez A.J."/>
            <person name="Green P.J."/>
            <person name="Hallab A."/>
            <person name="Hartog M."/>
            <person name="Hua A."/>
            <person name="Humphray S.J."/>
            <person name="Jeong D.H."/>
            <person name="Jing Y."/>
            <person name="Jocker A."/>
            <person name="Kenton S.M."/>
            <person name="Kim D.J."/>
            <person name="Klee K."/>
            <person name="Lai H."/>
            <person name="Lang C."/>
            <person name="Lin S."/>
            <person name="Macmil S.L."/>
            <person name="Magdelenat G."/>
            <person name="Matthews L."/>
            <person name="McCorrison J."/>
            <person name="Monaghan E.L."/>
            <person name="Mun J.H."/>
            <person name="Najar F.Z."/>
            <person name="Nicholson C."/>
            <person name="Noirot C."/>
            <person name="O'Bleness M."/>
            <person name="Paule C.R."/>
            <person name="Poulain J."/>
            <person name="Prion F."/>
            <person name="Qin B."/>
            <person name="Qu C."/>
            <person name="Retzel E.F."/>
            <person name="Riddle C."/>
            <person name="Sallet E."/>
            <person name="Samain S."/>
            <person name="Samson N."/>
            <person name="Sanders I."/>
            <person name="Saurat O."/>
            <person name="Scarpelli C."/>
            <person name="Schiex T."/>
            <person name="Segurens B."/>
            <person name="Severin A.J."/>
            <person name="Sherrier D.J."/>
            <person name="Shi R."/>
            <person name="Sims S."/>
            <person name="Singer S.R."/>
            <person name="Sinharoy S."/>
            <person name="Sterck L."/>
            <person name="Viollet A."/>
            <person name="Wang B.B."/>
            <person name="Wang K."/>
            <person name="Wang M."/>
            <person name="Wang X."/>
            <person name="Warfsmann J."/>
            <person name="Weissenbach J."/>
            <person name="White D.D."/>
            <person name="White J.D."/>
            <person name="Wiley G.B."/>
            <person name="Wincker P."/>
            <person name="Xing Y."/>
            <person name="Yang L."/>
            <person name="Yao Z."/>
            <person name="Ying F."/>
            <person name="Zhai J."/>
            <person name="Zhou L."/>
            <person name="Zuber A."/>
            <person name="Denarie J."/>
            <person name="Dixon R.A."/>
            <person name="May G.D."/>
            <person name="Schwartz D.C."/>
            <person name="Rogers J."/>
            <person name="Quetier F."/>
            <person name="Town C.D."/>
            <person name="Roe B.A."/>
        </authorList>
    </citation>
    <scope>NUCLEOTIDE SEQUENCE [LARGE SCALE GENOMIC DNA]</scope>
    <source>
        <strain evidence="8">A17</strain>
        <strain evidence="10 11">cv. Jemalong A17</strain>
    </source>
</reference>
<evidence type="ECO:0000313" key="10">
    <source>
        <dbReference type="EnsemblPlants" id="AES98992"/>
    </source>
</evidence>
<evidence type="ECO:0000256" key="4">
    <source>
        <dbReference type="ARBA" id="ARBA00023163"/>
    </source>
</evidence>
<dbReference type="Pfam" id="PF02362">
    <property type="entry name" value="B3"/>
    <property type="match status" value="1"/>
</dbReference>
<comment type="subcellular location">
    <subcellularLocation>
        <location evidence="1">Nucleus</location>
    </subcellularLocation>
</comment>
<feature type="compositionally biased region" description="Basic and acidic residues" evidence="6">
    <location>
        <begin position="597"/>
        <end position="608"/>
    </location>
</feature>
<dbReference type="InterPro" id="IPR003340">
    <property type="entry name" value="B3_DNA-bd"/>
</dbReference>
<accession>G7K0T7</accession>
<keyword evidence="11" id="KW-1185">Reference proteome</keyword>
<feature type="region of interest" description="Disordered" evidence="6">
    <location>
        <begin position="705"/>
        <end position="786"/>
    </location>
</feature>
<evidence type="ECO:0000313" key="8">
    <source>
        <dbReference type="EMBL" id="AES98992.2"/>
    </source>
</evidence>
<dbReference type="Gramene" id="rna32186">
    <property type="protein sequence ID" value="RHN56745.1"/>
    <property type="gene ID" value="gene32186"/>
</dbReference>
<dbReference type="Gene3D" id="2.40.330.10">
    <property type="entry name" value="DNA-binding pseudobarrel domain"/>
    <property type="match status" value="1"/>
</dbReference>
<evidence type="ECO:0000313" key="12">
    <source>
        <dbReference type="Proteomes" id="UP000265566"/>
    </source>
</evidence>
<dbReference type="AlphaFoldDB" id="G7K0T7"/>
<feature type="compositionally biased region" description="Low complexity" evidence="6">
    <location>
        <begin position="583"/>
        <end position="593"/>
    </location>
</feature>
<dbReference type="EMBL" id="CM001221">
    <property type="protein sequence ID" value="AES98992.2"/>
    <property type="molecule type" value="Genomic_DNA"/>
</dbReference>
<reference evidence="12" key="4">
    <citation type="journal article" date="2018" name="Nat. Plants">
        <title>Whole-genome landscape of Medicago truncatula symbiotic genes.</title>
        <authorList>
            <person name="Pecrix Y."/>
            <person name="Staton S.E."/>
            <person name="Sallet E."/>
            <person name="Lelandais-Briere C."/>
            <person name="Moreau S."/>
            <person name="Carrere S."/>
            <person name="Blein T."/>
            <person name="Jardinaud M.F."/>
            <person name="Latrasse D."/>
            <person name="Zouine M."/>
            <person name="Zahm M."/>
            <person name="Kreplak J."/>
            <person name="Mayjonade B."/>
            <person name="Satge C."/>
            <person name="Perez M."/>
            <person name="Cauet S."/>
            <person name="Marande W."/>
            <person name="Chantry-Darmon C."/>
            <person name="Lopez-Roques C."/>
            <person name="Bouchez O."/>
            <person name="Berard A."/>
            <person name="Debelle F."/>
            <person name="Munos S."/>
            <person name="Bendahmane A."/>
            <person name="Berges H."/>
            <person name="Niebel A."/>
            <person name="Buitink J."/>
            <person name="Frugier F."/>
            <person name="Benhamed M."/>
            <person name="Crespi M."/>
            <person name="Gouzy J."/>
            <person name="Gamas P."/>
        </authorList>
    </citation>
    <scope>NUCLEOTIDE SEQUENCE [LARGE SCALE GENOMIC DNA]</scope>
    <source>
        <strain evidence="12">cv. Jemalong A17</strain>
    </source>
</reference>
<dbReference type="KEGG" id="mtr:11431594"/>
<evidence type="ECO:0000313" key="11">
    <source>
        <dbReference type="Proteomes" id="UP000002051"/>
    </source>
</evidence>
<proteinExistence type="predicted"/>
<gene>
    <name evidence="10" type="primary">11431594</name>
    <name evidence="8" type="ordered locus">MTR_5g075410</name>
    <name evidence="9" type="ORF">MtrunA17_Chr5g0432721</name>
</gene>
<dbReference type="HOGENOM" id="CLU_015907_0_0_1"/>
<dbReference type="EnsemblPlants" id="AES98992">
    <property type="protein sequence ID" value="AES98992"/>
    <property type="gene ID" value="MTR_5g075410"/>
</dbReference>
<dbReference type="OrthoDB" id="757982at2759"/>
<accession>A0A0C3XPQ5</accession>
<reference evidence="9" key="5">
    <citation type="journal article" date="2018" name="Nat. Plants">
        <title>Whole-genome landscape of Medicago truncatula symbiotic genes.</title>
        <authorList>
            <person name="Pecrix Y."/>
            <person name="Gamas P."/>
            <person name="Carrere S."/>
        </authorList>
    </citation>
    <scope>NUCLEOTIDE SEQUENCE</scope>
    <source>
        <tissue evidence="9">Leaves</tissue>
    </source>
</reference>
<name>G7K0T7_MEDTR</name>
<dbReference type="SMART" id="SM01019">
    <property type="entry name" value="B3"/>
    <property type="match status" value="1"/>
</dbReference>
<keyword evidence="2" id="KW-0805">Transcription regulation</keyword>
<evidence type="ECO:0000256" key="6">
    <source>
        <dbReference type="SAM" id="MobiDB-lite"/>
    </source>
</evidence>
<dbReference type="PaxDb" id="3880-AES98992"/>
<dbReference type="PANTHER" id="PTHR46245">
    <property type="entry name" value="B3 DOMAIN-CONTAINING PROTEIN OS07G0563300"/>
    <property type="match status" value="1"/>
</dbReference>
<evidence type="ECO:0000259" key="7">
    <source>
        <dbReference type="PROSITE" id="PS50863"/>
    </source>
</evidence>
<keyword evidence="3" id="KW-0238">DNA-binding</keyword>
<evidence type="ECO:0000256" key="5">
    <source>
        <dbReference type="ARBA" id="ARBA00023242"/>
    </source>
</evidence>
<feature type="compositionally biased region" description="Basic and acidic residues" evidence="6">
    <location>
        <begin position="770"/>
        <end position="786"/>
    </location>
</feature>
<protein>
    <submittedName>
        <fullName evidence="8">B3 domain transcription repressor VAL2</fullName>
    </submittedName>
    <submittedName>
        <fullName evidence="9">Putative chromatin regulator PHD family</fullName>
    </submittedName>
</protein>
<evidence type="ECO:0000256" key="1">
    <source>
        <dbReference type="ARBA" id="ARBA00004123"/>
    </source>
</evidence>
<reference evidence="8 11" key="2">
    <citation type="journal article" date="2014" name="BMC Genomics">
        <title>An improved genome release (version Mt4.0) for the model legume Medicago truncatula.</title>
        <authorList>
            <person name="Tang H."/>
            <person name="Krishnakumar V."/>
            <person name="Bidwell S."/>
            <person name="Rosen B."/>
            <person name="Chan A."/>
            <person name="Zhou S."/>
            <person name="Gentzbittel L."/>
            <person name="Childs K.L."/>
            <person name="Yandell M."/>
            <person name="Gundlach H."/>
            <person name="Mayer K.F."/>
            <person name="Schwartz D.C."/>
            <person name="Town C.D."/>
        </authorList>
    </citation>
    <scope>GENOME REANNOTATION</scope>
    <source>
        <strain evidence="10 11">cv. Jemalong A17</strain>
    </source>
</reference>
<dbReference type="STRING" id="3880.G7K0T7"/>
<feature type="region of interest" description="Disordered" evidence="6">
    <location>
        <begin position="576"/>
        <end position="624"/>
    </location>
</feature>
<evidence type="ECO:0000256" key="3">
    <source>
        <dbReference type="ARBA" id="ARBA00023125"/>
    </source>
</evidence>
<dbReference type="EMBL" id="PSQE01000005">
    <property type="protein sequence ID" value="RHN56745.1"/>
    <property type="molecule type" value="Genomic_DNA"/>
</dbReference>
<dbReference type="PANTHER" id="PTHR46245:SF3">
    <property type="entry name" value="B3 DOMAIN-CONTAINING TRANSCRIPTION REPRESSOR VAL1"/>
    <property type="match status" value="1"/>
</dbReference>
<organism evidence="8 11">
    <name type="scientific">Medicago truncatula</name>
    <name type="common">Barrel medic</name>
    <name type="synonym">Medicago tribuloides</name>
    <dbReference type="NCBI Taxonomy" id="3880"/>
    <lineage>
        <taxon>Eukaryota</taxon>
        <taxon>Viridiplantae</taxon>
        <taxon>Streptophyta</taxon>
        <taxon>Embryophyta</taxon>
        <taxon>Tracheophyta</taxon>
        <taxon>Spermatophyta</taxon>
        <taxon>Magnoliopsida</taxon>
        <taxon>eudicotyledons</taxon>
        <taxon>Gunneridae</taxon>
        <taxon>Pentapetalae</taxon>
        <taxon>rosids</taxon>
        <taxon>fabids</taxon>
        <taxon>Fabales</taxon>
        <taxon>Fabaceae</taxon>
        <taxon>Papilionoideae</taxon>
        <taxon>50 kb inversion clade</taxon>
        <taxon>NPAAA clade</taxon>
        <taxon>Hologalegina</taxon>
        <taxon>IRL clade</taxon>
        <taxon>Trifolieae</taxon>
        <taxon>Medicago</taxon>
    </lineage>
</organism>
<dbReference type="Proteomes" id="UP000265566">
    <property type="component" value="Chromosome 5"/>
</dbReference>
<dbReference type="CDD" id="cd10017">
    <property type="entry name" value="B3_DNA"/>
    <property type="match status" value="1"/>
</dbReference>
<dbReference type="SUPFAM" id="SSF101936">
    <property type="entry name" value="DNA-binding pseudobarrel domain"/>
    <property type="match status" value="1"/>
</dbReference>
<dbReference type="InterPro" id="IPR015300">
    <property type="entry name" value="DNA-bd_pseudobarrel_sf"/>
</dbReference>
<dbReference type="GO" id="GO:0003677">
    <property type="term" value="F:DNA binding"/>
    <property type="evidence" value="ECO:0007669"/>
    <property type="project" value="UniProtKB-KW"/>
</dbReference>
<evidence type="ECO:0000256" key="2">
    <source>
        <dbReference type="ARBA" id="ARBA00023015"/>
    </source>
</evidence>
<keyword evidence="5" id="KW-0539">Nucleus</keyword>
<sequence>MGVEVCMNNYCKEGSTGEWKKGWSLISGGFAKLCNKCGLAYENSLFCDKFHRHETGWRKCSNCSKPIHSGCIVSKSSFEYLDFGGITCVTCVKPSQLCLNTENHNRFSQTTKNNASDQYGEHIDGRLLVEQAGKGNLMQLCRIGEVGESSRWPQAQRDAMVSCIGPKTEEVKCQFNKEDTRFLNVMKHSSHLTAFTTLENNRPSWETKSIDETLSLKMALGTSSRNSVLPLATEIGEGKLEGKASSHFQQGQTSQSILAQLSKTGIAMNLETNKGMISHPPRRPPADVKGKNQLLSRYWPRITDQELEKLSGDLKSTVVPLFEKVLSPSDAGRIGRLVLPKACAEAFLPRILQSEGVPLQFQDIMGNEWTFQFRFWPNNNSRMYVLEGVTPCIQSLQLNAGDTVTFSRIDPGEKFLFGFRRSLTSIVTQDASTSSHSNGILIKDTNFSGAPQNLNSLSSFSNLLQSMKGNGEPYLNGHSEHLRLGNGTADWLKTANSEEEMNNGPLQRLVSVSEKKRSRNIGTKTKRLHIHSEDAMELRLTWEEAQEFLCPPPSVEPNFVTIEDQVFEEYDEPPVFGKIKTNASPSGSSGSASEQLGPKEQESLQRTKKDSKKKRKIAEKSKSIQEHKLSGLDALANAAVLGNNLADPDESSSAGVTTRHPRHRPGCTCIVCIQPPSGQGKHDPTCTCLACETLKRRFKSLTMRKKKNQLESEAVADQNNQVNHRDEAGTSVGASRQDTSHSTDEGSLNGGQLEVVEPSAAGQLDLNCHPSHEEMETDTYNRPKHD</sequence>